<proteinExistence type="inferred from homology"/>
<evidence type="ECO:0000256" key="2">
    <source>
        <dbReference type="ARBA" id="ARBA00006375"/>
    </source>
</evidence>
<dbReference type="GO" id="GO:0055085">
    <property type="term" value="P:transmembrane transport"/>
    <property type="evidence" value="ECO:0007669"/>
    <property type="project" value="InterPro"/>
</dbReference>
<evidence type="ECO:0000256" key="9">
    <source>
        <dbReference type="SAM" id="Phobius"/>
    </source>
</evidence>
<keyword evidence="3 8" id="KW-0813">Transport</keyword>
<evidence type="ECO:0000256" key="4">
    <source>
        <dbReference type="ARBA" id="ARBA00022692"/>
    </source>
</evidence>
<dbReference type="InterPro" id="IPR002067">
    <property type="entry name" value="MCP"/>
</dbReference>
<gene>
    <name evidence="10" type="ORF">BINO364_LOCUS3121</name>
</gene>
<dbReference type="GO" id="GO:0016020">
    <property type="term" value="C:membrane"/>
    <property type="evidence" value="ECO:0007669"/>
    <property type="project" value="UniProtKB-SubCell"/>
</dbReference>
<evidence type="ECO:0000256" key="8">
    <source>
        <dbReference type="RuleBase" id="RU000488"/>
    </source>
</evidence>
<evidence type="ECO:0008006" key="12">
    <source>
        <dbReference type="Google" id="ProtNLM"/>
    </source>
</evidence>
<dbReference type="PRINTS" id="PR00926">
    <property type="entry name" value="MITOCARRIER"/>
</dbReference>
<keyword evidence="6 7" id="KW-0472">Membrane</keyword>
<feature type="transmembrane region" description="Helical" evidence="9">
    <location>
        <begin position="223"/>
        <end position="242"/>
    </location>
</feature>
<feature type="non-terminal residue" evidence="10">
    <location>
        <position position="324"/>
    </location>
</feature>
<keyword evidence="11" id="KW-1185">Reference proteome</keyword>
<dbReference type="AlphaFoldDB" id="A0A8J9Y2E8"/>
<evidence type="ECO:0000313" key="10">
    <source>
        <dbReference type="EMBL" id="CAH0716334.1"/>
    </source>
</evidence>
<dbReference type="PANTHER" id="PTHR24089">
    <property type="entry name" value="SOLUTE CARRIER FAMILY 25"/>
    <property type="match status" value="1"/>
</dbReference>
<evidence type="ECO:0000256" key="6">
    <source>
        <dbReference type="ARBA" id="ARBA00023136"/>
    </source>
</evidence>
<keyword evidence="5" id="KW-0677">Repeat</keyword>
<feature type="repeat" description="Solcar" evidence="7">
    <location>
        <begin position="10"/>
        <end position="104"/>
    </location>
</feature>
<dbReference type="Gene3D" id="1.50.40.10">
    <property type="entry name" value="Mitochondrial carrier domain"/>
    <property type="match status" value="1"/>
</dbReference>
<comment type="similarity">
    <text evidence="2 8">Belongs to the mitochondrial carrier (TC 2.A.29) family.</text>
</comment>
<feature type="transmembrane region" description="Helical" evidence="9">
    <location>
        <begin position="173"/>
        <end position="195"/>
    </location>
</feature>
<dbReference type="Pfam" id="PF00153">
    <property type="entry name" value="Mito_carr"/>
    <property type="match status" value="3"/>
</dbReference>
<evidence type="ECO:0000313" key="11">
    <source>
        <dbReference type="Proteomes" id="UP000838878"/>
    </source>
</evidence>
<evidence type="ECO:0000256" key="1">
    <source>
        <dbReference type="ARBA" id="ARBA00004141"/>
    </source>
</evidence>
<dbReference type="InterPro" id="IPR023395">
    <property type="entry name" value="MCP_dom_sf"/>
</dbReference>
<feature type="repeat" description="Solcar" evidence="7">
    <location>
        <begin position="222"/>
        <end position="322"/>
    </location>
</feature>
<keyword evidence="4 7" id="KW-0812">Transmembrane</keyword>
<organism evidence="10 11">
    <name type="scientific">Brenthis ino</name>
    <name type="common">lesser marbled fritillary</name>
    <dbReference type="NCBI Taxonomy" id="405034"/>
    <lineage>
        <taxon>Eukaryota</taxon>
        <taxon>Metazoa</taxon>
        <taxon>Ecdysozoa</taxon>
        <taxon>Arthropoda</taxon>
        <taxon>Hexapoda</taxon>
        <taxon>Insecta</taxon>
        <taxon>Pterygota</taxon>
        <taxon>Neoptera</taxon>
        <taxon>Endopterygota</taxon>
        <taxon>Lepidoptera</taxon>
        <taxon>Glossata</taxon>
        <taxon>Ditrysia</taxon>
        <taxon>Papilionoidea</taxon>
        <taxon>Nymphalidae</taxon>
        <taxon>Heliconiinae</taxon>
        <taxon>Argynnini</taxon>
        <taxon>Brenthis</taxon>
    </lineage>
</organism>
<sequence length="324" mass="36577">MVGYRKDESLTPNQKLIAGCISGVVTRFVTQPLDVLKVRTQLQKKMTEERRRNVYETTKKIFYEEGLTAFWHGHSLGQSKLSLQMHSILSTTSQFYVYEVTTKFVFSSPVNPKYKTFLEFICGICAGSCSATLVTPLEVIRVRQMLIKEQYRGFFNGAKAVYRSGGLLAFYEGWAAGVLMLGPQVGITFSVFSFLQPLFLSYFYSCDGHCTHAKASAHKPEHLLYATTAAGSIAGFVAKVLTYPLDLAKRRLQIGSHKSDDKFYTPSTSRNLVKCTKLVQCITQTVKVEGFWGLYRGITVTIYKAQMVNIVTFTTYELVCYFIR</sequence>
<evidence type="ECO:0000256" key="3">
    <source>
        <dbReference type="ARBA" id="ARBA00022448"/>
    </source>
</evidence>
<dbReference type="EMBL" id="OV170231">
    <property type="protein sequence ID" value="CAH0716334.1"/>
    <property type="molecule type" value="Genomic_DNA"/>
</dbReference>
<dbReference type="InterPro" id="IPR018108">
    <property type="entry name" value="MCP_transmembrane"/>
</dbReference>
<protein>
    <recommendedName>
        <fullName evidence="12">Mitochondrial thiamine pyrophosphate carrier</fullName>
    </recommendedName>
</protein>
<dbReference type="Proteomes" id="UP000838878">
    <property type="component" value="Chromosome 11"/>
</dbReference>
<feature type="repeat" description="Solcar" evidence="7">
    <location>
        <begin position="114"/>
        <end position="198"/>
    </location>
</feature>
<evidence type="ECO:0000256" key="5">
    <source>
        <dbReference type="ARBA" id="ARBA00022737"/>
    </source>
</evidence>
<keyword evidence="9" id="KW-1133">Transmembrane helix</keyword>
<accession>A0A8J9Y2E8</accession>
<reference evidence="10" key="1">
    <citation type="submission" date="2021-12" db="EMBL/GenBank/DDBJ databases">
        <authorList>
            <person name="Martin H S."/>
        </authorList>
    </citation>
    <scope>NUCLEOTIDE SEQUENCE</scope>
</reference>
<comment type="subcellular location">
    <subcellularLocation>
        <location evidence="1">Membrane</location>
        <topology evidence="1">Multi-pass membrane protein</topology>
    </subcellularLocation>
</comment>
<name>A0A8J9Y2E8_9NEOP</name>
<dbReference type="SUPFAM" id="SSF103506">
    <property type="entry name" value="Mitochondrial carrier"/>
    <property type="match status" value="1"/>
</dbReference>
<evidence type="ECO:0000256" key="7">
    <source>
        <dbReference type="PROSITE-ProRule" id="PRU00282"/>
    </source>
</evidence>
<dbReference type="OrthoDB" id="18574at2759"/>
<dbReference type="PROSITE" id="PS50920">
    <property type="entry name" value="SOLCAR"/>
    <property type="match status" value="3"/>
</dbReference>